<dbReference type="Proteomes" id="UP000475214">
    <property type="component" value="Unassembled WGS sequence"/>
</dbReference>
<evidence type="ECO:0000313" key="6">
    <source>
        <dbReference type="EMBL" id="NED99010.1"/>
    </source>
</evidence>
<dbReference type="InterPro" id="IPR017871">
    <property type="entry name" value="ABC_transporter-like_CS"/>
</dbReference>
<dbReference type="Pfam" id="PF00005">
    <property type="entry name" value="ABC_tran"/>
    <property type="match status" value="1"/>
</dbReference>
<dbReference type="PROSITE" id="PS00211">
    <property type="entry name" value="ABC_TRANSPORTER_1"/>
    <property type="match status" value="1"/>
</dbReference>
<name>A0A6L9S2H4_9ACTN</name>
<comment type="similarity">
    <text evidence="1">Belongs to the ABC transporter superfamily.</text>
</comment>
<protein>
    <submittedName>
        <fullName evidence="6">Metal ABC transporter ATP-binding protein</fullName>
    </submittedName>
</protein>
<comment type="caution">
    <text evidence="6">The sequence shown here is derived from an EMBL/GenBank/DDBJ whole genome shotgun (WGS) entry which is preliminary data.</text>
</comment>
<keyword evidence="7" id="KW-1185">Reference proteome</keyword>
<keyword evidence="2" id="KW-0813">Transport</keyword>
<reference evidence="6 7" key="1">
    <citation type="submission" date="2020-02" db="EMBL/GenBank/DDBJ databases">
        <authorList>
            <person name="Li X.-J."/>
            <person name="Han X.-M."/>
        </authorList>
    </citation>
    <scope>NUCLEOTIDE SEQUENCE [LARGE SCALE GENOMIC DNA]</scope>
    <source>
        <strain evidence="6 7">CCTCC AB 2017055</strain>
    </source>
</reference>
<feature type="domain" description="ABC transporter" evidence="5">
    <location>
        <begin position="13"/>
        <end position="247"/>
    </location>
</feature>
<gene>
    <name evidence="6" type="ORF">G1H10_02375</name>
</gene>
<sequence length="250" mass="26859">MGADAETKPDVVVELSGVSVSYGDVVALDGVSLQLGAGRICALIGMNGSGKSTLFKTVMGLLRPHDGVVRLFGADPARSRRAGEVAYVPQAENVDWDFPLRVRDVVTMGRYGRMSPLRRARAADRIAVDDALDQADLAGLADRQIGELSGGQRRRVFLARGIAQGARLLLLDEPFSGVDKRSEATMSELLRRRADDGCAVLVATHDLDAVPDLADEAILLHRRVLMHTTPDEALRPENLALAFHGGEARA</sequence>
<accession>A0A6L9S2H4</accession>
<dbReference type="PANTHER" id="PTHR42734:SF5">
    <property type="entry name" value="IRON TRANSPORT SYSTEM ATP-BINDING PROTEIN HI_0361-RELATED"/>
    <property type="match status" value="1"/>
</dbReference>
<evidence type="ECO:0000256" key="3">
    <source>
        <dbReference type="ARBA" id="ARBA00022741"/>
    </source>
</evidence>
<evidence type="ECO:0000313" key="7">
    <source>
        <dbReference type="Proteomes" id="UP000475214"/>
    </source>
</evidence>
<dbReference type="PROSITE" id="PS50893">
    <property type="entry name" value="ABC_TRANSPORTER_2"/>
    <property type="match status" value="1"/>
</dbReference>
<dbReference type="InterPro" id="IPR050153">
    <property type="entry name" value="Metal_Ion_Import_ABC"/>
</dbReference>
<proteinExistence type="inferred from homology"/>
<dbReference type="SMART" id="SM00382">
    <property type="entry name" value="AAA"/>
    <property type="match status" value="1"/>
</dbReference>
<keyword evidence="4 6" id="KW-0067">ATP-binding</keyword>
<evidence type="ECO:0000256" key="1">
    <source>
        <dbReference type="ARBA" id="ARBA00005417"/>
    </source>
</evidence>
<dbReference type="GO" id="GO:0016887">
    <property type="term" value="F:ATP hydrolysis activity"/>
    <property type="evidence" value="ECO:0007669"/>
    <property type="project" value="InterPro"/>
</dbReference>
<dbReference type="SUPFAM" id="SSF52540">
    <property type="entry name" value="P-loop containing nucleoside triphosphate hydrolases"/>
    <property type="match status" value="1"/>
</dbReference>
<dbReference type="EMBL" id="JAAGOA010000002">
    <property type="protein sequence ID" value="NED99010.1"/>
    <property type="molecule type" value="Genomic_DNA"/>
</dbReference>
<dbReference type="PANTHER" id="PTHR42734">
    <property type="entry name" value="METAL TRANSPORT SYSTEM ATP-BINDING PROTEIN TM_0124-RELATED"/>
    <property type="match status" value="1"/>
</dbReference>
<dbReference type="GO" id="GO:0005524">
    <property type="term" value="F:ATP binding"/>
    <property type="evidence" value="ECO:0007669"/>
    <property type="project" value="UniProtKB-KW"/>
</dbReference>
<dbReference type="InterPro" id="IPR003593">
    <property type="entry name" value="AAA+_ATPase"/>
</dbReference>
<evidence type="ECO:0000256" key="2">
    <source>
        <dbReference type="ARBA" id="ARBA00022448"/>
    </source>
</evidence>
<evidence type="ECO:0000256" key="4">
    <source>
        <dbReference type="ARBA" id="ARBA00022840"/>
    </source>
</evidence>
<dbReference type="CDD" id="cd03235">
    <property type="entry name" value="ABC_Metallic_Cations"/>
    <property type="match status" value="1"/>
</dbReference>
<dbReference type="Gene3D" id="3.40.50.300">
    <property type="entry name" value="P-loop containing nucleotide triphosphate hydrolases"/>
    <property type="match status" value="1"/>
</dbReference>
<dbReference type="InterPro" id="IPR003439">
    <property type="entry name" value="ABC_transporter-like_ATP-bd"/>
</dbReference>
<evidence type="ECO:0000259" key="5">
    <source>
        <dbReference type="PROSITE" id="PS50893"/>
    </source>
</evidence>
<dbReference type="AlphaFoldDB" id="A0A6L9S2H4"/>
<dbReference type="InterPro" id="IPR027417">
    <property type="entry name" value="P-loop_NTPase"/>
</dbReference>
<keyword evidence="3" id="KW-0547">Nucleotide-binding</keyword>
<organism evidence="6 7">
    <name type="scientific">Phytoactinopolyspora halotolerans</name>
    <dbReference type="NCBI Taxonomy" id="1981512"/>
    <lineage>
        <taxon>Bacteria</taxon>
        <taxon>Bacillati</taxon>
        <taxon>Actinomycetota</taxon>
        <taxon>Actinomycetes</taxon>
        <taxon>Jiangellales</taxon>
        <taxon>Jiangellaceae</taxon>
        <taxon>Phytoactinopolyspora</taxon>
    </lineage>
</organism>